<dbReference type="Proteomes" id="UP000798662">
    <property type="component" value="Chromosome 3"/>
</dbReference>
<accession>A0ACC3CID1</accession>
<reference evidence="1" key="1">
    <citation type="submission" date="2019-11" db="EMBL/GenBank/DDBJ databases">
        <title>Nori genome reveals adaptations in red seaweeds to the harsh intertidal environment.</title>
        <authorList>
            <person name="Wang D."/>
            <person name="Mao Y."/>
        </authorList>
    </citation>
    <scope>NUCLEOTIDE SEQUENCE</scope>
    <source>
        <tissue evidence="1">Gametophyte</tissue>
    </source>
</reference>
<evidence type="ECO:0000313" key="2">
    <source>
        <dbReference type="Proteomes" id="UP000798662"/>
    </source>
</evidence>
<sequence>MAVPSPLAATPPAAMLPGSLLDMTPPTKVIPGSLAATPPAEMPPAAAAAAAASAAAAALIPRHHPLGQPPPPLPRVLGLAAHVASMRSIVASWLSRPGSGGGNDRGDSSGSDGGGGGGGDGGGGGGSSSGRGSPASLPGGPNGRPTDLATSASGDAWGDIGHRRGSGTGVAAVVPAAPTPLTPDMAAAMPEYALLGRSSRARAWLAEVWDPAAAPSSSPPLNPAALAGAVALDRVVRFPAPTAAASDLPAAPGGSAEDPDTYLPSDEADGTGLGPVLADTTVMIIPVEAPPLRRAWTATAGWGAALGGGGGPTGEASSPVNAFLEAVGGTDDEDDEVVTVRMVCDVQRDLIGAATGGLVSLQPVTRGVLHRRTGETLSLTTVPAPPGVPASRLLMLEYCTPGPFGSATNFLTTLAVGGNGPLTLLSRVSGVMQPTADRPTLVFPPADGVTATAGFSRDIQGTFGVAFAPCVPGATAVSAPSAGSDSSTGSFPALLPLVMHCTEASAATTARMRCRAVAALLPPPGPLRMPSSGVPATSTTVSPAATVDTPAGVRRPRRPRRNLGAVESEAERRRIMRNRASAARSNAARRRERLAARLRDGAAAAAGGGRPLRPPPPARLPVLLPRL</sequence>
<name>A0ACC3CID1_PYRYE</name>
<keyword evidence="2" id="KW-1185">Reference proteome</keyword>
<gene>
    <name evidence="1" type="ORF">I4F81_011948</name>
</gene>
<dbReference type="EMBL" id="CM020620">
    <property type="protein sequence ID" value="KAK1869472.1"/>
    <property type="molecule type" value="Genomic_DNA"/>
</dbReference>
<proteinExistence type="predicted"/>
<evidence type="ECO:0000313" key="1">
    <source>
        <dbReference type="EMBL" id="KAK1869472.1"/>
    </source>
</evidence>
<protein>
    <submittedName>
        <fullName evidence="1">Uncharacterized protein</fullName>
    </submittedName>
</protein>
<comment type="caution">
    <text evidence="1">The sequence shown here is derived from an EMBL/GenBank/DDBJ whole genome shotgun (WGS) entry which is preliminary data.</text>
</comment>
<organism evidence="1 2">
    <name type="scientific">Pyropia yezoensis</name>
    <name type="common">Susabi-nori</name>
    <name type="synonym">Porphyra yezoensis</name>
    <dbReference type="NCBI Taxonomy" id="2788"/>
    <lineage>
        <taxon>Eukaryota</taxon>
        <taxon>Rhodophyta</taxon>
        <taxon>Bangiophyceae</taxon>
        <taxon>Bangiales</taxon>
        <taxon>Bangiaceae</taxon>
        <taxon>Pyropia</taxon>
    </lineage>
</organism>